<protein>
    <submittedName>
        <fullName evidence="2">Putative membrane protein</fullName>
    </submittedName>
</protein>
<comment type="caution">
    <text evidence="2">The sequence shown here is derived from an EMBL/GenBank/DDBJ whole genome shotgun (WGS) entry which is preliminary data.</text>
</comment>
<keyword evidence="1" id="KW-0472">Membrane</keyword>
<evidence type="ECO:0000313" key="3">
    <source>
        <dbReference type="Proteomes" id="UP000027661"/>
    </source>
</evidence>
<feature type="transmembrane region" description="Helical" evidence="1">
    <location>
        <begin position="100"/>
        <end position="117"/>
    </location>
</feature>
<dbReference type="EMBL" id="JNHM01000143">
    <property type="protein sequence ID" value="KDS45450.1"/>
    <property type="molecule type" value="Genomic_DNA"/>
</dbReference>
<feature type="transmembrane region" description="Helical" evidence="1">
    <location>
        <begin position="35"/>
        <end position="58"/>
    </location>
</feature>
<reference evidence="2 3" key="1">
    <citation type="submission" date="2014-04" db="EMBL/GenBank/DDBJ databases">
        <authorList>
            <person name="Sears C."/>
            <person name="Carroll K."/>
            <person name="Sack B.R."/>
            <person name="Qadri F."/>
            <person name="Myers L.L."/>
            <person name="Chung G.-T."/>
            <person name="Escheverria P."/>
            <person name="Fraser C.M."/>
            <person name="Sadzewicz L."/>
            <person name="Shefchek K.A."/>
            <person name="Tallon L."/>
            <person name="Das S.P."/>
            <person name="Daugherty S."/>
            <person name="Mongodin E.F."/>
        </authorList>
    </citation>
    <scope>NUCLEOTIDE SEQUENCE [LARGE SCALE GENOMIC DNA]</scope>
    <source>
        <strain evidence="2 3">3975 RP4</strain>
    </source>
</reference>
<dbReference type="AlphaFoldDB" id="A0A069S5M1"/>
<evidence type="ECO:0000256" key="1">
    <source>
        <dbReference type="SAM" id="Phobius"/>
    </source>
</evidence>
<feature type="transmembrane region" description="Helical" evidence="1">
    <location>
        <begin position="123"/>
        <end position="146"/>
    </location>
</feature>
<feature type="transmembrane region" description="Helical" evidence="1">
    <location>
        <begin position="12"/>
        <end position="29"/>
    </location>
</feature>
<dbReference type="Proteomes" id="UP000027661">
    <property type="component" value="Unassembled WGS sequence"/>
</dbReference>
<organism evidence="2 3">
    <name type="scientific">Phocaeicola vulgatus str. 3975 RP4</name>
    <dbReference type="NCBI Taxonomy" id="1339352"/>
    <lineage>
        <taxon>Bacteria</taxon>
        <taxon>Pseudomonadati</taxon>
        <taxon>Bacteroidota</taxon>
        <taxon>Bacteroidia</taxon>
        <taxon>Bacteroidales</taxon>
        <taxon>Bacteroidaceae</taxon>
        <taxon>Phocaeicola</taxon>
    </lineage>
</organism>
<name>A0A069S5M1_PHOVU</name>
<proteinExistence type="predicted"/>
<keyword evidence="1" id="KW-1133">Transmembrane helix</keyword>
<keyword evidence="1" id="KW-0812">Transmembrane</keyword>
<sequence length="163" mass="19301">MSKISSYNLYNYLLVGFVYNMLLCHYTQLGYVDESILKTLIVCYVMGLFIAKLASLFLEPLLIRLHWNNKKFLKWRNKNEYLEASFKDAKIPILLEEANVCRNIAMPIFVFFICLLYDKYVSIYISMIVAECLFYVIAFFICIFSYKKKIRQISDRIDKSRSA</sequence>
<gene>
    <name evidence="2" type="ORF">M099_3859</name>
</gene>
<evidence type="ECO:0000313" key="2">
    <source>
        <dbReference type="EMBL" id="KDS45450.1"/>
    </source>
</evidence>
<accession>A0A069S5M1</accession>